<sequence length="299" mass="33528">MRIVPGNFQHIGRREEQQDAFGFSDIDDLTSVLNGGVMAIVADGMGGLSCGRQASQLAVRTMLYEYYHESRRTSVPEALWKSVHKANTAILQLAMESNLAGQMGTTLAAAVIYRDMLFWVTVGDSRVYLYRQGKLTRLNADHNYRLDLLKKSARGDLGRKEADEHAEGAHLTSYLGLTDLERIDRNIRPYTLFAGDRILLCSDGFYANLSEQEIVEALAGDPQKACYVLADRVLALNRPDQDNLTVAILALEENDPFRVTERQLPQTQRIDTIVRFRWGAAALLLFIVSAWMIIQMANS</sequence>
<keyword evidence="4" id="KW-1185">Reference proteome</keyword>
<feature type="domain" description="PPM-type phosphatase" evidence="2">
    <location>
        <begin position="1"/>
        <end position="251"/>
    </location>
</feature>
<dbReference type="SMART" id="SM00332">
    <property type="entry name" value="PP2Cc"/>
    <property type="match status" value="1"/>
</dbReference>
<dbReference type="PROSITE" id="PS51746">
    <property type="entry name" value="PPM_2"/>
    <property type="match status" value="1"/>
</dbReference>
<dbReference type="GO" id="GO:0004722">
    <property type="term" value="F:protein serine/threonine phosphatase activity"/>
    <property type="evidence" value="ECO:0007669"/>
    <property type="project" value="InterPro"/>
</dbReference>
<dbReference type="PANTHER" id="PTHR47992">
    <property type="entry name" value="PROTEIN PHOSPHATASE"/>
    <property type="match status" value="1"/>
</dbReference>
<keyword evidence="1" id="KW-0812">Transmembrane</keyword>
<keyword evidence="1" id="KW-0472">Membrane</keyword>
<dbReference type="SUPFAM" id="SSF81606">
    <property type="entry name" value="PP2C-like"/>
    <property type="match status" value="1"/>
</dbReference>
<name>A0A6I3SHJ2_HELMO</name>
<dbReference type="InterPro" id="IPR001932">
    <property type="entry name" value="PPM-type_phosphatase-like_dom"/>
</dbReference>
<evidence type="ECO:0000313" key="4">
    <source>
        <dbReference type="Proteomes" id="UP000430670"/>
    </source>
</evidence>
<dbReference type="InterPro" id="IPR036457">
    <property type="entry name" value="PPM-type-like_dom_sf"/>
</dbReference>
<dbReference type="OrthoDB" id="9801841at2"/>
<reference evidence="3 4" key="1">
    <citation type="submission" date="2019-11" db="EMBL/GenBank/DDBJ databases">
        <title>Whole-genome sequence of a the green, strictly anaerobic photosynthetic bacterium Heliobacillus mobilis DSM 6151.</title>
        <authorList>
            <person name="Kyndt J.A."/>
            <person name="Meyer T.E."/>
        </authorList>
    </citation>
    <scope>NUCLEOTIDE SEQUENCE [LARGE SCALE GENOMIC DNA]</scope>
    <source>
        <strain evidence="3 4">DSM 6151</strain>
    </source>
</reference>
<organism evidence="3 4">
    <name type="scientific">Heliobacterium mobile</name>
    <name type="common">Heliobacillus mobilis</name>
    <dbReference type="NCBI Taxonomy" id="28064"/>
    <lineage>
        <taxon>Bacteria</taxon>
        <taxon>Bacillati</taxon>
        <taxon>Bacillota</taxon>
        <taxon>Clostridia</taxon>
        <taxon>Eubacteriales</taxon>
        <taxon>Heliobacteriaceae</taxon>
        <taxon>Heliobacterium</taxon>
    </lineage>
</organism>
<dbReference type="RefSeq" id="WP_155475413.1">
    <property type="nucleotide sequence ID" value="NZ_WNKU01000003.1"/>
</dbReference>
<proteinExistence type="predicted"/>
<dbReference type="InterPro" id="IPR015655">
    <property type="entry name" value="PP2C"/>
</dbReference>
<evidence type="ECO:0000313" key="3">
    <source>
        <dbReference type="EMBL" id="MTV48311.1"/>
    </source>
</evidence>
<gene>
    <name evidence="3" type="ORF">GJ688_04845</name>
</gene>
<dbReference type="Proteomes" id="UP000430670">
    <property type="component" value="Unassembled WGS sequence"/>
</dbReference>
<comment type="caution">
    <text evidence="3">The sequence shown here is derived from an EMBL/GenBank/DDBJ whole genome shotgun (WGS) entry which is preliminary data.</text>
</comment>
<dbReference type="Gene3D" id="3.60.40.10">
    <property type="entry name" value="PPM-type phosphatase domain"/>
    <property type="match status" value="1"/>
</dbReference>
<keyword evidence="1" id="KW-1133">Transmembrane helix</keyword>
<dbReference type="AlphaFoldDB" id="A0A6I3SHJ2"/>
<dbReference type="CDD" id="cd00143">
    <property type="entry name" value="PP2Cc"/>
    <property type="match status" value="1"/>
</dbReference>
<accession>A0A6I3SHJ2</accession>
<dbReference type="Pfam" id="PF13672">
    <property type="entry name" value="PP2C_2"/>
    <property type="match status" value="1"/>
</dbReference>
<dbReference type="SMART" id="SM00331">
    <property type="entry name" value="PP2C_SIG"/>
    <property type="match status" value="1"/>
</dbReference>
<protein>
    <submittedName>
        <fullName evidence="3">SpoIIE family protein phosphatase</fullName>
    </submittedName>
</protein>
<dbReference type="EMBL" id="WNKU01000003">
    <property type="protein sequence ID" value="MTV48311.1"/>
    <property type="molecule type" value="Genomic_DNA"/>
</dbReference>
<feature type="transmembrane region" description="Helical" evidence="1">
    <location>
        <begin position="276"/>
        <end position="294"/>
    </location>
</feature>
<evidence type="ECO:0000259" key="2">
    <source>
        <dbReference type="PROSITE" id="PS51746"/>
    </source>
</evidence>
<evidence type="ECO:0000256" key="1">
    <source>
        <dbReference type="SAM" id="Phobius"/>
    </source>
</evidence>